<keyword evidence="3" id="KW-0687">Ribonucleoprotein</keyword>
<feature type="compositionally biased region" description="Low complexity" evidence="4">
    <location>
        <begin position="1"/>
        <end position="29"/>
    </location>
</feature>
<dbReference type="Gene3D" id="1.20.5.1150">
    <property type="entry name" value="Ribosomal protein S8"/>
    <property type="match status" value="1"/>
</dbReference>
<dbReference type="PRINTS" id="PR00976">
    <property type="entry name" value="RIBOSOMALS21"/>
</dbReference>
<dbReference type="GO" id="GO:1990904">
    <property type="term" value="C:ribonucleoprotein complex"/>
    <property type="evidence" value="ECO:0007669"/>
    <property type="project" value="UniProtKB-KW"/>
</dbReference>
<gene>
    <name evidence="5" type="ORF">VFH_IV150480</name>
</gene>
<feature type="compositionally biased region" description="Acidic residues" evidence="4">
    <location>
        <begin position="136"/>
        <end position="145"/>
    </location>
</feature>
<dbReference type="Proteomes" id="UP001157006">
    <property type="component" value="Chromosome 4"/>
</dbReference>
<evidence type="ECO:0000256" key="3">
    <source>
        <dbReference type="ARBA" id="ARBA00023274"/>
    </source>
</evidence>
<sequence>MAVSSHVPTTLSLSPLPSSNSTRSDNNNNIHRVSFSPIAYPKLSHSNPPTLLPVKSSKYNVQILVEEDEPGDIFTSRFRKEVRKAGILQECRRRRFFENPIDKAKRKRREAAKRNRRRRRYFRTPVPDSSNKEKVDDGEEEDNWDLSDVGLPNT</sequence>
<feature type="region of interest" description="Disordered" evidence="4">
    <location>
        <begin position="102"/>
        <end position="154"/>
    </location>
</feature>
<evidence type="ECO:0000313" key="6">
    <source>
        <dbReference type="Proteomes" id="UP001157006"/>
    </source>
</evidence>
<dbReference type="GO" id="GO:0005840">
    <property type="term" value="C:ribosome"/>
    <property type="evidence" value="ECO:0007669"/>
    <property type="project" value="UniProtKB-KW"/>
</dbReference>
<dbReference type="EMBL" id="OX451739">
    <property type="protein sequence ID" value="CAI8609791.1"/>
    <property type="molecule type" value="Genomic_DNA"/>
</dbReference>
<dbReference type="GO" id="GO:0006412">
    <property type="term" value="P:translation"/>
    <property type="evidence" value="ECO:0007669"/>
    <property type="project" value="InterPro"/>
</dbReference>
<proteinExistence type="inferred from homology"/>
<evidence type="ECO:0008006" key="7">
    <source>
        <dbReference type="Google" id="ProtNLM"/>
    </source>
</evidence>
<dbReference type="AlphaFoldDB" id="A0AAV1AHL0"/>
<dbReference type="PANTHER" id="PTHR21109:SF12">
    <property type="entry name" value="RIBOSOMAL PROTEIN S21-RELATED"/>
    <property type="match status" value="1"/>
</dbReference>
<evidence type="ECO:0000256" key="4">
    <source>
        <dbReference type="SAM" id="MobiDB-lite"/>
    </source>
</evidence>
<accession>A0AAV1AHL0</accession>
<protein>
    <recommendedName>
        <fullName evidence="7">30S ribosomal protein S21, chloroplastic</fullName>
    </recommendedName>
</protein>
<dbReference type="Pfam" id="PF01165">
    <property type="entry name" value="Ribosomal_S21"/>
    <property type="match status" value="1"/>
</dbReference>
<evidence type="ECO:0000256" key="2">
    <source>
        <dbReference type="ARBA" id="ARBA00022980"/>
    </source>
</evidence>
<dbReference type="InterPro" id="IPR001911">
    <property type="entry name" value="Ribosomal_bS21"/>
</dbReference>
<dbReference type="PANTHER" id="PTHR21109">
    <property type="entry name" value="MITOCHONDRIAL 28S RIBOSOMAL PROTEIN S21"/>
    <property type="match status" value="1"/>
</dbReference>
<reference evidence="5 6" key="1">
    <citation type="submission" date="2023-01" db="EMBL/GenBank/DDBJ databases">
        <authorList>
            <person name="Kreplak J."/>
        </authorList>
    </citation>
    <scope>NUCLEOTIDE SEQUENCE [LARGE SCALE GENOMIC DNA]</scope>
</reference>
<feature type="compositionally biased region" description="Basic residues" evidence="4">
    <location>
        <begin position="104"/>
        <end position="122"/>
    </location>
</feature>
<dbReference type="HAMAP" id="MF_00358">
    <property type="entry name" value="Ribosomal_bS21"/>
    <property type="match status" value="1"/>
</dbReference>
<keyword evidence="2" id="KW-0689">Ribosomal protein</keyword>
<dbReference type="NCBIfam" id="TIGR00030">
    <property type="entry name" value="S21p"/>
    <property type="match status" value="1"/>
</dbReference>
<feature type="region of interest" description="Disordered" evidence="4">
    <location>
        <begin position="1"/>
        <end position="30"/>
    </location>
</feature>
<evidence type="ECO:0000313" key="5">
    <source>
        <dbReference type="EMBL" id="CAI8609791.1"/>
    </source>
</evidence>
<comment type="similarity">
    <text evidence="1">Belongs to the bacterial ribosomal protein bS21 family.</text>
</comment>
<keyword evidence="6" id="KW-1185">Reference proteome</keyword>
<organism evidence="5 6">
    <name type="scientific">Vicia faba</name>
    <name type="common">Broad bean</name>
    <name type="synonym">Faba vulgaris</name>
    <dbReference type="NCBI Taxonomy" id="3906"/>
    <lineage>
        <taxon>Eukaryota</taxon>
        <taxon>Viridiplantae</taxon>
        <taxon>Streptophyta</taxon>
        <taxon>Embryophyta</taxon>
        <taxon>Tracheophyta</taxon>
        <taxon>Spermatophyta</taxon>
        <taxon>Magnoliopsida</taxon>
        <taxon>eudicotyledons</taxon>
        <taxon>Gunneridae</taxon>
        <taxon>Pentapetalae</taxon>
        <taxon>rosids</taxon>
        <taxon>fabids</taxon>
        <taxon>Fabales</taxon>
        <taxon>Fabaceae</taxon>
        <taxon>Papilionoideae</taxon>
        <taxon>50 kb inversion clade</taxon>
        <taxon>NPAAA clade</taxon>
        <taxon>Hologalegina</taxon>
        <taxon>IRL clade</taxon>
        <taxon>Fabeae</taxon>
        <taxon>Vicia</taxon>
    </lineage>
</organism>
<dbReference type="GO" id="GO:0003735">
    <property type="term" value="F:structural constituent of ribosome"/>
    <property type="evidence" value="ECO:0007669"/>
    <property type="project" value="InterPro"/>
</dbReference>
<dbReference type="InterPro" id="IPR038380">
    <property type="entry name" value="Ribosomal_bS21_sf"/>
</dbReference>
<name>A0AAV1AHL0_VICFA</name>
<evidence type="ECO:0000256" key="1">
    <source>
        <dbReference type="ARBA" id="ARBA00006640"/>
    </source>
</evidence>